<dbReference type="OrthoDB" id="6461930at2759"/>
<evidence type="ECO:0000256" key="2">
    <source>
        <dbReference type="SAM" id="Phobius"/>
    </source>
</evidence>
<feature type="region of interest" description="Disordered" evidence="1">
    <location>
        <begin position="173"/>
        <end position="213"/>
    </location>
</feature>
<feature type="transmembrane region" description="Helical" evidence="2">
    <location>
        <begin position="414"/>
        <end position="434"/>
    </location>
</feature>
<keyword evidence="4" id="KW-1185">Reference proteome</keyword>
<dbReference type="AlphaFoldDB" id="A0A8X6MLU4"/>
<reference evidence="3" key="1">
    <citation type="submission" date="2020-08" db="EMBL/GenBank/DDBJ databases">
        <title>Multicomponent nature underlies the extraordinary mechanical properties of spider dragline silk.</title>
        <authorList>
            <person name="Kono N."/>
            <person name="Nakamura H."/>
            <person name="Mori M."/>
            <person name="Yoshida Y."/>
            <person name="Ohtoshi R."/>
            <person name="Malay A.D."/>
            <person name="Moran D.A.P."/>
            <person name="Tomita M."/>
            <person name="Numata K."/>
            <person name="Arakawa K."/>
        </authorList>
    </citation>
    <scope>NUCLEOTIDE SEQUENCE</scope>
</reference>
<feature type="compositionally biased region" description="Polar residues" evidence="1">
    <location>
        <begin position="204"/>
        <end position="213"/>
    </location>
</feature>
<feature type="compositionally biased region" description="Basic and acidic residues" evidence="1">
    <location>
        <begin position="377"/>
        <end position="410"/>
    </location>
</feature>
<name>A0A8X6MLU4_NEPPI</name>
<feature type="region of interest" description="Disordered" evidence="1">
    <location>
        <begin position="369"/>
        <end position="412"/>
    </location>
</feature>
<evidence type="ECO:0000313" key="4">
    <source>
        <dbReference type="Proteomes" id="UP000887013"/>
    </source>
</evidence>
<dbReference type="EMBL" id="BMAW01094247">
    <property type="protein sequence ID" value="GFS64413.1"/>
    <property type="molecule type" value="Genomic_DNA"/>
</dbReference>
<gene>
    <name evidence="3" type="primary">NCL1_12002</name>
    <name evidence="3" type="ORF">NPIL_323711</name>
</gene>
<feature type="region of interest" description="Disordered" evidence="1">
    <location>
        <begin position="227"/>
        <end position="249"/>
    </location>
</feature>
<organism evidence="3 4">
    <name type="scientific">Nephila pilipes</name>
    <name type="common">Giant wood spider</name>
    <name type="synonym">Nephila maculata</name>
    <dbReference type="NCBI Taxonomy" id="299642"/>
    <lineage>
        <taxon>Eukaryota</taxon>
        <taxon>Metazoa</taxon>
        <taxon>Ecdysozoa</taxon>
        <taxon>Arthropoda</taxon>
        <taxon>Chelicerata</taxon>
        <taxon>Arachnida</taxon>
        <taxon>Araneae</taxon>
        <taxon>Araneomorphae</taxon>
        <taxon>Entelegynae</taxon>
        <taxon>Araneoidea</taxon>
        <taxon>Nephilidae</taxon>
        <taxon>Nephila</taxon>
    </lineage>
</organism>
<evidence type="ECO:0000256" key="1">
    <source>
        <dbReference type="SAM" id="MobiDB-lite"/>
    </source>
</evidence>
<proteinExistence type="predicted"/>
<feature type="non-terminal residue" evidence="3">
    <location>
        <position position="1"/>
    </location>
</feature>
<keyword evidence="2" id="KW-0812">Transmembrane</keyword>
<keyword evidence="2" id="KW-1133">Transmembrane helix</keyword>
<feature type="compositionally biased region" description="Basic and acidic residues" evidence="1">
    <location>
        <begin position="184"/>
        <end position="196"/>
    </location>
</feature>
<dbReference type="Proteomes" id="UP000887013">
    <property type="component" value="Unassembled WGS sequence"/>
</dbReference>
<sequence length="437" mass="49709">LNLKSLISYSKPLTNEITSFSQCFTHRQLGWKINIVDSCDNLRHEASIQHVKNVTYNSLASDYKRGGEKKKLFYEDETPQYPRNDGIPLILEDPSHELEPQRELHSTPQAYEPPTTSEKSTVYFNMSPSPRGKQTFFVTTHHPKVLSKYSTPRPHKVVTMETFQLGDVVPSIRHRGNYHPQRPVTDHPTRGHEIPPQHRPQWWNDPSKNQAVPRPTVNTLRHQLSVLQKTTPESVSPPRNPSHRPRNTQKKIISVVVNNDAKFHSQGSAPGRTFAVINTEQKNLVPLLVVSPKQTSRPRNDGKRPAQRIKGGSDYITSASHQIMRHAHPSNGSIRFDSRNVPLVPVVLEKNGNNFYSLQNVLSLLNQGSVGHSRRTRSADHHPGHHEHEHNEHEHEHHHDDEMSKKESSKKSTASGLSLSVGLVLMLSILNIFFRRV</sequence>
<accession>A0A8X6MLU4</accession>
<keyword evidence="2" id="KW-0472">Membrane</keyword>
<protein>
    <submittedName>
        <fullName evidence="3">Skeletor</fullName>
    </submittedName>
</protein>
<comment type="caution">
    <text evidence="3">The sequence shown here is derived from an EMBL/GenBank/DDBJ whole genome shotgun (WGS) entry which is preliminary data.</text>
</comment>
<evidence type="ECO:0000313" key="3">
    <source>
        <dbReference type="EMBL" id="GFS64413.1"/>
    </source>
</evidence>